<dbReference type="RefSeq" id="WP_015597285.1">
    <property type="nucleotide sequence ID" value="NC_021172.1"/>
</dbReference>
<comment type="subcellular location">
    <subcellularLocation>
        <location evidence="7">Cell inner membrane</location>
        <topology evidence="7">Peripheral membrane protein</topology>
        <orientation evidence="7">Cytoplasmic side</orientation>
    </subcellularLocation>
</comment>
<feature type="binding site" evidence="8">
    <location>
        <position position="113"/>
    </location>
    <ligand>
        <name>Mg(2+)</name>
        <dbReference type="ChEBI" id="CHEBI:18420"/>
        <label>1</label>
        <note>catalytic</note>
    </ligand>
</feature>
<feature type="binding site" evidence="7">
    <location>
        <position position="115"/>
    </location>
    <ligand>
        <name>Mg(2+)</name>
        <dbReference type="ChEBI" id="CHEBI:18420"/>
        <label>1</label>
    </ligand>
</feature>
<name>N0B2N8_9HYPH</name>
<comment type="function">
    <text evidence="7">Converts adenosine-3',5'-bisphosphate (PAP) to AMP.</text>
</comment>
<keyword evidence="10" id="KW-1185">Reference proteome</keyword>
<evidence type="ECO:0000256" key="2">
    <source>
        <dbReference type="ARBA" id="ARBA00022475"/>
    </source>
</evidence>
<evidence type="ECO:0000256" key="6">
    <source>
        <dbReference type="ARBA" id="ARBA00023136"/>
    </source>
</evidence>
<feature type="binding site" evidence="7">
    <location>
        <begin position="115"/>
        <end position="118"/>
    </location>
    <ligand>
        <name>substrate</name>
    </ligand>
</feature>
<protein>
    <recommendedName>
        <fullName evidence="7">3'(2'),5'-bisphosphate nucleotidase CysQ</fullName>
        <ecNumber evidence="7">3.1.3.7</ecNumber>
    </recommendedName>
    <alternativeName>
        <fullName evidence="7">3'(2'),5-bisphosphonucleoside 3'(2')-phosphohydrolase</fullName>
    </alternativeName>
    <alternativeName>
        <fullName evidence="7">3'-phosphoadenosine 5'-phosphate phosphatase</fullName>
        <shortName evidence="7">PAP phosphatase</shortName>
    </alternativeName>
</protein>
<feature type="binding site" evidence="8">
    <location>
        <position position="247"/>
    </location>
    <ligand>
        <name>Mg(2+)</name>
        <dbReference type="ChEBI" id="CHEBI:18420"/>
        <label>1</label>
        <note>catalytic</note>
    </ligand>
</feature>
<keyword evidence="4 7" id="KW-0479">Metal-binding</keyword>
<dbReference type="GO" id="GO:0008934">
    <property type="term" value="F:inositol monophosphate 1-phosphatase activity"/>
    <property type="evidence" value="ECO:0007669"/>
    <property type="project" value="TreeGrafter"/>
</dbReference>
<dbReference type="GO" id="GO:0005886">
    <property type="term" value="C:plasma membrane"/>
    <property type="evidence" value="ECO:0007669"/>
    <property type="project" value="UniProtKB-SubCell"/>
</dbReference>
<dbReference type="PROSITE" id="PS00630">
    <property type="entry name" value="IMP_2"/>
    <property type="match status" value="1"/>
</dbReference>
<dbReference type="GO" id="GO:0046854">
    <property type="term" value="P:phosphatidylinositol phosphate biosynthetic process"/>
    <property type="evidence" value="ECO:0007669"/>
    <property type="project" value="InterPro"/>
</dbReference>
<feature type="binding site" evidence="7">
    <location>
        <position position="94"/>
    </location>
    <ligand>
        <name>Mg(2+)</name>
        <dbReference type="ChEBI" id="CHEBI:18420"/>
        <label>1</label>
    </ligand>
</feature>
<keyword evidence="6 7" id="KW-0472">Membrane</keyword>
<keyword evidence="3 7" id="KW-0997">Cell inner membrane</keyword>
<dbReference type="STRING" id="670307.HYPDE_27843"/>
<comment type="similarity">
    <text evidence="1 7">Belongs to the inositol monophosphatase superfamily. CysQ family.</text>
</comment>
<dbReference type="InterPro" id="IPR020550">
    <property type="entry name" value="Inositol_monophosphatase_CS"/>
</dbReference>
<dbReference type="GO" id="GO:0008441">
    <property type="term" value="F:3'(2'),5'-bisphosphate nucleotidase activity"/>
    <property type="evidence" value="ECO:0007669"/>
    <property type="project" value="UniProtKB-UniRule"/>
</dbReference>
<evidence type="ECO:0000256" key="5">
    <source>
        <dbReference type="ARBA" id="ARBA00022842"/>
    </source>
</evidence>
<accession>N0B2N8</accession>
<feature type="binding site" evidence="7">
    <location>
        <position position="113"/>
    </location>
    <ligand>
        <name>Mg(2+)</name>
        <dbReference type="ChEBI" id="CHEBI:18420"/>
        <label>2</label>
    </ligand>
</feature>
<evidence type="ECO:0000313" key="9">
    <source>
        <dbReference type="EMBL" id="AGK57248.1"/>
    </source>
</evidence>
<comment type="catalytic activity">
    <reaction evidence="7">
        <text>adenosine 3',5'-bisphosphate + H2O = AMP + phosphate</text>
        <dbReference type="Rhea" id="RHEA:10040"/>
        <dbReference type="ChEBI" id="CHEBI:15377"/>
        <dbReference type="ChEBI" id="CHEBI:43474"/>
        <dbReference type="ChEBI" id="CHEBI:58343"/>
        <dbReference type="ChEBI" id="CHEBI:456215"/>
        <dbReference type="EC" id="3.1.3.7"/>
    </reaction>
</comment>
<proteinExistence type="inferred from homology"/>
<dbReference type="GO" id="GO:0007165">
    <property type="term" value="P:signal transduction"/>
    <property type="evidence" value="ECO:0007669"/>
    <property type="project" value="TreeGrafter"/>
</dbReference>
<keyword evidence="2 7" id="KW-1003">Cell membrane</keyword>
<evidence type="ECO:0000313" key="10">
    <source>
        <dbReference type="Proteomes" id="UP000005952"/>
    </source>
</evidence>
<dbReference type="InterPro" id="IPR006240">
    <property type="entry name" value="CysQ"/>
</dbReference>
<dbReference type="PANTHER" id="PTHR20854:SF4">
    <property type="entry name" value="INOSITOL-1-MONOPHOSPHATASE-RELATED"/>
    <property type="match status" value="1"/>
</dbReference>
<dbReference type="Gene3D" id="3.40.190.80">
    <property type="match status" value="1"/>
</dbReference>
<feature type="binding site" evidence="8">
    <location>
        <position position="115"/>
    </location>
    <ligand>
        <name>Mg(2+)</name>
        <dbReference type="ChEBI" id="CHEBI:18420"/>
        <label>1</label>
        <note>catalytic</note>
    </ligand>
</feature>
<dbReference type="Gene3D" id="3.30.540.10">
    <property type="entry name" value="Fructose-1,6-Bisphosphatase, subunit A, domain 1"/>
    <property type="match status" value="1"/>
</dbReference>
<evidence type="ECO:0000256" key="7">
    <source>
        <dbReference type="HAMAP-Rule" id="MF_02095"/>
    </source>
</evidence>
<dbReference type="InterPro" id="IPR000760">
    <property type="entry name" value="Inositol_monophosphatase-like"/>
</dbReference>
<feature type="binding site" evidence="7">
    <location>
        <position position="94"/>
    </location>
    <ligand>
        <name>substrate</name>
    </ligand>
</feature>
<dbReference type="HOGENOM" id="CLU_044118_3_0_5"/>
<evidence type="ECO:0000256" key="4">
    <source>
        <dbReference type="ARBA" id="ARBA00022723"/>
    </source>
</evidence>
<evidence type="ECO:0000256" key="3">
    <source>
        <dbReference type="ARBA" id="ARBA00022519"/>
    </source>
</evidence>
<feature type="binding site" evidence="7">
    <location>
        <position position="113"/>
    </location>
    <ligand>
        <name>Mg(2+)</name>
        <dbReference type="ChEBI" id="CHEBI:18420"/>
        <label>1</label>
    </ligand>
</feature>
<evidence type="ECO:0000256" key="1">
    <source>
        <dbReference type="ARBA" id="ARBA00005289"/>
    </source>
</evidence>
<feature type="binding site" evidence="7">
    <location>
        <position position="116"/>
    </location>
    <ligand>
        <name>Mg(2+)</name>
        <dbReference type="ChEBI" id="CHEBI:18420"/>
        <label>2</label>
    </ligand>
</feature>
<gene>
    <name evidence="7" type="primary">cysQ</name>
    <name evidence="9" type="ORF">HYPDE_27843</name>
</gene>
<feature type="binding site" evidence="7">
    <location>
        <position position="247"/>
    </location>
    <ligand>
        <name>Mg(2+)</name>
        <dbReference type="ChEBI" id="CHEBI:18420"/>
        <label>2</label>
    </ligand>
</feature>
<dbReference type="PRINTS" id="PR00377">
    <property type="entry name" value="IMPHPHTASES"/>
</dbReference>
<dbReference type="Proteomes" id="UP000005952">
    <property type="component" value="Chromosome"/>
</dbReference>
<dbReference type="EMBL" id="CP005587">
    <property type="protein sequence ID" value="AGK57248.1"/>
    <property type="molecule type" value="Genomic_DNA"/>
</dbReference>
<dbReference type="GO" id="GO:0006020">
    <property type="term" value="P:inositol metabolic process"/>
    <property type="evidence" value="ECO:0007669"/>
    <property type="project" value="TreeGrafter"/>
</dbReference>
<dbReference type="GO" id="GO:0006790">
    <property type="term" value="P:sulfur compound metabolic process"/>
    <property type="evidence" value="ECO:0007669"/>
    <property type="project" value="InterPro"/>
</dbReference>
<evidence type="ECO:0000256" key="8">
    <source>
        <dbReference type="PIRSR" id="PIRSR600760-2"/>
    </source>
</evidence>
<dbReference type="Pfam" id="PF00459">
    <property type="entry name" value="Inositol_P"/>
    <property type="match status" value="1"/>
</dbReference>
<dbReference type="HAMAP" id="MF_02095">
    <property type="entry name" value="CysQ"/>
    <property type="match status" value="1"/>
</dbReference>
<comment type="cofactor">
    <cofactor evidence="7 8">
        <name>Mg(2+)</name>
        <dbReference type="ChEBI" id="CHEBI:18420"/>
    </cofactor>
</comment>
<dbReference type="AlphaFoldDB" id="N0B2N8"/>
<dbReference type="OrthoDB" id="9785695at2"/>
<feature type="binding site" evidence="7">
    <location>
        <position position="247"/>
    </location>
    <ligand>
        <name>substrate</name>
    </ligand>
</feature>
<feature type="binding site" evidence="8">
    <location>
        <position position="116"/>
    </location>
    <ligand>
        <name>Mg(2+)</name>
        <dbReference type="ChEBI" id="CHEBI:18420"/>
        <label>1</label>
        <note>catalytic</note>
    </ligand>
</feature>
<sequence>MHADAYAARSKLISIGVLLQEIPAIDVNDHDALIAALLPAVRDAGRVEMEHFRKGVAIEQKADRSPVTVADREAEALLLAALSKIAPSVQIVAEEDIAAGAAPGYARRFFLVDALDGTRLFIRGKPEFSINIGFVEDGRASFGLIFLPPSERLFVTRSDGAAYEARLPLSGDDVLPDVSFKKIATRAPDRDALVAFNSRGAGSASAHLLAELRVAEARPLGSAMKFCLIAAGEGDLYARFGETYEWDTAAGQAILEAAGGSVTTLDGEPLTYGNFTRGFLNPYFVAWGRQPLWRSGDETSTSKRGA</sequence>
<feature type="binding site" evidence="8">
    <location>
        <position position="94"/>
    </location>
    <ligand>
        <name>Mg(2+)</name>
        <dbReference type="ChEBI" id="CHEBI:18420"/>
        <label>1</label>
        <note>catalytic</note>
    </ligand>
</feature>
<keyword evidence="5 7" id="KW-0460">Magnesium</keyword>
<dbReference type="EC" id="3.1.3.7" evidence="7"/>
<dbReference type="PANTHER" id="PTHR20854">
    <property type="entry name" value="INOSITOL MONOPHOSPHATASE"/>
    <property type="match status" value="1"/>
</dbReference>
<dbReference type="GO" id="GO:0000287">
    <property type="term" value="F:magnesium ion binding"/>
    <property type="evidence" value="ECO:0007669"/>
    <property type="project" value="UniProtKB-UniRule"/>
</dbReference>
<dbReference type="KEGG" id="hdt:HYPDE_27843"/>
<keyword evidence="7" id="KW-0378">Hydrolase</keyword>
<dbReference type="CDD" id="cd01638">
    <property type="entry name" value="CysQ"/>
    <property type="match status" value="1"/>
</dbReference>
<organism evidence="9 10">
    <name type="scientific">Hyphomicrobium denitrificans 1NES1</name>
    <dbReference type="NCBI Taxonomy" id="670307"/>
    <lineage>
        <taxon>Bacteria</taxon>
        <taxon>Pseudomonadati</taxon>
        <taxon>Pseudomonadota</taxon>
        <taxon>Alphaproteobacteria</taxon>
        <taxon>Hyphomicrobiales</taxon>
        <taxon>Hyphomicrobiaceae</taxon>
        <taxon>Hyphomicrobium</taxon>
    </lineage>
</organism>
<reference evidence="9 10" key="1">
    <citation type="journal article" date="2013" name="Genome Announc.">
        <title>Genome sequences for three denitrifying bacterial strains isolated from a uranium- and nitrate-contaminated subsurface environment.</title>
        <authorList>
            <person name="Venkatramanan R."/>
            <person name="Prakash O."/>
            <person name="Woyke T."/>
            <person name="Chain P."/>
            <person name="Goodwin L.A."/>
            <person name="Watson D."/>
            <person name="Brooks S."/>
            <person name="Kostka J.E."/>
            <person name="Green S.J."/>
        </authorList>
    </citation>
    <scope>NUCLEOTIDE SEQUENCE [LARGE SCALE GENOMIC DNA]</scope>
    <source>
        <strain evidence="9 10">1NES1</strain>
    </source>
</reference>
<dbReference type="SUPFAM" id="SSF56655">
    <property type="entry name" value="Carbohydrate phosphatase"/>
    <property type="match status" value="1"/>
</dbReference>
<dbReference type="eggNOG" id="COG1218">
    <property type="taxonomic scope" value="Bacteria"/>
</dbReference>